<dbReference type="InterPro" id="IPR012337">
    <property type="entry name" value="RNaseH-like_sf"/>
</dbReference>
<dbReference type="GO" id="GO:0008270">
    <property type="term" value="F:zinc ion binding"/>
    <property type="evidence" value="ECO:0007669"/>
    <property type="project" value="UniProtKB-KW"/>
</dbReference>
<feature type="compositionally biased region" description="Basic and acidic residues" evidence="6">
    <location>
        <begin position="20"/>
        <end position="29"/>
    </location>
</feature>
<evidence type="ECO:0000256" key="1">
    <source>
        <dbReference type="ARBA" id="ARBA00004123"/>
    </source>
</evidence>
<organism evidence="7 8">
    <name type="scientific">Dentiscutata erythropus</name>
    <dbReference type="NCBI Taxonomy" id="1348616"/>
    <lineage>
        <taxon>Eukaryota</taxon>
        <taxon>Fungi</taxon>
        <taxon>Fungi incertae sedis</taxon>
        <taxon>Mucoromycota</taxon>
        <taxon>Glomeromycotina</taxon>
        <taxon>Glomeromycetes</taxon>
        <taxon>Diversisporales</taxon>
        <taxon>Gigasporaceae</taxon>
        <taxon>Dentiscutata</taxon>
    </lineage>
</organism>
<evidence type="ECO:0000256" key="3">
    <source>
        <dbReference type="ARBA" id="ARBA00022771"/>
    </source>
</evidence>
<reference evidence="7" key="1">
    <citation type="submission" date="2021-06" db="EMBL/GenBank/DDBJ databases">
        <authorList>
            <person name="Kallberg Y."/>
            <person name="Tangrot J."/>
            <person name="Rosling A."/>
        </authorList>
    </citation>
    <scope>NUCLEOTIDE SEQUENCE</scope>
    <source>
        <strain evidence="7">MA453B</strain>
    </source>
</reference>
<keyword evidence="3" id="KW-0863">Zinc-finger</keyword>
<dbReference type="InterPro" id="IPR052035">
    <property type="entry name" value="ZnF_BED_domain_contain"/>
</dbReference>
<keyword evidence="8" id="KW-1185">Reference proteome</keyword>
<dbReference type="EMBL" id="CAJVPY010000736">
    <property type="protein sequence ID" value="CAG8489583.1"/>
    <property type="molecule type" value="Genomic_DNA"/>
</dbReference>
<dbReference type="SUPFAM" id="SSF53098">
    <property type="entry name" value="Ribonuclease H-like"/>
    <property type="match status" value="1"/>
</dbReference>
<dbReference type="AlphaFoldDB" id="A0A9N8WNN0"/>
<keyword evidence="2" id="KW-0479">Metal-binding</keyword>
<evidence type="ECO:0000256" key="6">
    <source>
        <dbReference type="SAM" id="MobiDB-lite"/>
    </source>
</evidence>
<evidence type="ECO:0000313" key="7">
    <source>
        <dbReference type="EMBL" id="CAG8489583.1"/>
    </source>
</evidence>
<dbReference type="PANTHER" id="PTHR46481">
    <property type="entry name" value="ZINC FINGER BED DOMAIN-CONTAINING PROTEIN 4"/>
    <property type="match status" value="1"/>
</dbReference>
<evidence type="ECO:0000256" key="4">
    <source>
        <dbReference type="ARBA" id="ARBA00022833"/>
    </source>
</evidence>
<feature type="region of interest" description="Disordered" evidence="6">
    <location>
        <begin position="86"/>
        <end position="107"/>
    </location>
</feature>
<feature type="region of interest" description="Disordered" evidence="6">
    <location>
        <begin position="1"/>
        <end position="29"/>
    </location>
</feature>
<proteinExistence type="predicted"/>
<dbReference type="PANTHER" id="PTHR46481:SF10">
    <property type="entry name" value="ZINC FINGER BED DOMAIN-CONTAINING PROTEIN 39"/>
    <property type="match status" value="1"/>
</dbReference>
<dbReference type="GO" id="GO:0005634">
    <property type="term" value="C:nucleus"/>
    <property type="evidence" value="ECO:0007669"/>
    <property type="project" value="UniProtKB-SubCell"/>
</dbReference>
<gene>
    <name evidence="7" type="ORF">DERYTH_LOCUS2344</name>
</gene>
<name>A0A9N8WNN0_9GLOM</name>
<sequence>MDDDISTDGVSSDPVPISETDSRGRPQEDIWKEFDIINNGRGKHKGARCKYCATSWTRGRAQDMKAHLEMKCKGKVPREIRLRVLRDLQSEDGPTPSGTSTIKKRKSGNSTLSLEDYYDTKEAIDKNKEKMANKSLIKWIVCSGISFSAFDNPYFEDYTKMLNPGYDSPKRTTLATSILDVEAANITLKIEKELSKSRNLTLCVDGWCSPMKHSIYAFVIMTDEKKQYIYSLRDFSMFSHTAKFNAEKIIEVTAKYPHILPIRCIAHHIQLISSSICRLPHTRNVLSNCQKIISFFRNSYIAGAALREEIICSFTVGGNLKSSIKTRWSTVWDCCESILRNEANIRSILEQDPQIFDHASAVKNLIIDRQFWIDVEQLRNILGPVKRAVKNVEFRTTLLADVFVELVKMAIAIQETSILYNGQFRRDCIAIYNKRWKEFDMDLYLLSFFLHPTYRGDFLEPGIYTNHVLKKALEIWKQQFGGGRISADLLKTQMNLYKNQKYPFKDKFIASTDTITNWWMSRDLKRNEDHIKNLAEKVHSISPHNAACERVFSILGWYFGKRRTKLSIERLEIMAQMHSYLIENTKSELNYVNPNFPQEDYLSIFNKIASSMKDGTDLFGEEESISFSEELTEELMEELMEEDMEILSDEPDDLDQENSTNLNIENFINLQSKLDIDESLGVNEEIVHGDKDFDVNDLLY</sequence>
<protein>
    <submittedName>
        <fullName evidence="7">3131_t:CDS:1</fullName>
    </submittedName>
</protein>
<comment type="subcellular location">
    <subcellularLocation>
        <location evidence="1">Nucleus</location>
    </subcellularLocation>
</comment>
<evidence type="ECO:0000313" key="8">
    <source>
        <dbReference type="Proteomes" id="UP000789405"/>
    </source>
</evidence>
<keyword evidence="5" id="KW-0539">Nucleus</keyword>
<dbReference type="OrthoDB" id="2447089at2759"/>
<accession>A0A9N8WNN0</accession>
<comment type="caution">
    <text evidence="7">The sequence shown here is derived from an EMBL/GenBank/DDBJ whole genome shotgun (WGS) entry which is preliminary data.</text>
</comment>
<evidence type="ECO:0000256" key="5">
    <source>
        <dbReference type="ARBA" id="ARBA00023242"/>
    </source>
</evidence>
<dbReference type="Proteomes" id="UP000789405">
    <property type="component" value="Unassembled WGS sequence"/>
</dbReference>
<evidence type="ECO:0000256" key="2">
    <source>
        <dbReference type="ARBA" id="ARBA00022723"/>
    </source>
</evidence>
<keyword evidence="4" id="KW-0862">Zinc</keyword>